<dbReference type="EMBL" id="NIRI02000005">
    <property type="protein sequence ID" value="KAG5455043.1"/>
    <property type="molecule type" value="Genomic_DNA"/>
</dbReference>
<keyword evidence="2" id="KW-1185">Reference proteome</keyword>
<evidence type="ECO:0000313" key="2">
    <source>
        <dbReference type="Proteomes" id="UP000286415"/>
    </source>
</evidence>
<sequence length="110" mass="12275">MNFTHCLKSFFTIAATSWTIGHSLLEDSGLLSTSVCSLFLSVQAFTYNFRLLSRPHFTSNFSIQSADISPTCVVLFNFVRCLTSSKSCVCVRVCDTIRTLLVFNTNRSAE</sequence>
<evidence type="ECO:0000313" key="1">
    <source>
        <dbReference type="EMBL" id="KAG5455043.1"/>
    </source>
</evidence>
<proteinExistence type="predicted"/>
<name>A0A8T1N0Y6_CLOSI</name>
<reference evidence="1 2" key="1">
    <citation type="journal article" date="2018" name="Biotechnol. Adv.">
        <title>Improved genomic resources and new bioinformatic workflow for the carcinogenic parasite Clonorchis sinensis: Biotechnological implications.</title>
        <authorList>
            <person name="Wang D."/>
            <person name="Korhonen P.K."/>
            <person name="Gasser R.B."/>
            <person name="Young N.D."/>
        </authorList>
    </citation>
    <scope>NUCLEOTIDE SEQUENCE [LARGE SCALE GENOMIC DNA]</scope>
    <source>
        <strain evidence="1">Cs-k2</strain>
    </source>
</reference>
<accession>A0A8T1N0Y6</accession>
<gene>
    <name evidence="1" type="ORF">CSKR_203798</name>
</gene>
<comment type="caution">
    <text evidence="1">The sequence shown here is derived from an EMBL/GenBank/DDBJ whole genome shotgun (WGS) entry which is preliminary data.</text>
</comment>
<dbReference type="AlphaFoldDB" id="A0A8T1N0Y6"/>
<reference evidence="1 2" key="2">
    <citation type="journal article" date="2021" name="Genomics">
        <title>High-quality reference genome for Clonorchis sinensis.</title>
        <authorList>
            <person name="Young N.D."/>
            <person name="Stroehlein A.J."/>
            <person name="Kinkar L."/>
            <person name="Wang T."/>
            <person name="Sohn W.M."/>
            <person name="Chang B.C.H."/>
            <person name="Kaur P."/>
            <person name="Weisz D."/>
            <person name="Dudchenko O."/>
            <person name="Aiden E.L."/>
            <person name="Korhonen P.K."/>
            <person name="Gasser R.B."/>
        </authorList>
    </citation>
    <scope>NUCLEOTIDE SEQUENCE [LARGE SCALE GENOMIC DNA]</scope>
    <source>
        <strain evidence="1">Cs-k2</strain>
    </source>
</reference>
<protein>
    <submittedName>
        <fullName evidence="1">Uncharacterized protein</fullName>
    </submittedName>
</protein>
<organism evidence="1 2">
    <name type="scientific">Clonorchis sinensis</name>
    <name type="common">Chinese liver fluke</name>
    <dbReference type="NCBI Taxonomy" id="79923"/>
    <lineage>
        <taxon>Eukaryota</taxon>
        <taxon>Metazoa</taxon>
        <taxon>Spiralia</taxon>
        <taxon>Lophotrochozoa</taxon>
        <taxon>Platyhelminthes</taxon>
        <taxon>Trematoda</taxon>
        <taxon>Digenea</taxon>
        <taxon>Opisthorchiida</taxon>
        <taxon>Opisthorchiata</taxon>
        <taxon>Opisthorchiidae</taxon>
        <taxon>Clonorchis</taxon>
    </lineage>
</organism>
<dbReference type="Proteomes" id="UP000286415">
    <property type="component" value="Unassembled WGS sequence"/>
</dbReference>